<feature type="domain" description="Cell wall hydrolase SleB" evidence="2">
    <location>
        <begin position="125"/>
        <end position="229"/>
    </location>
</feature>
<evidence type="ECO:0000313" key="3">
    <source>
        <dbReference type="EMBL" id="MWV26349.1"/>
    </source>
</evidence>
<accession>A0A844X984</accession>
<gene>
    <name evidence="3" type="ORF">GRF63_00385</name>
</gene>
<comment type="caution">
    <text evidence="3">The sequence shown here is derived from an EMBL/GenBank/DDBJ whole genome shotgun (WGS) entry which is preliminary data.</text>
</comment>
<evidence type="ECO:0000256" key="1">
    <source>
        <dbReference type="SAM" id="SignalP"/>
    </source>
</evidence>
<protein>
    <submittedName>
        <fullName evidence="3">Cell wall hydrolase</fullName>
    </submittedName>
</protein>
<keyword evidence="3" id="KW-0378">Hydrolase</keyword>
<sequence length="230" mass="25272">MKFISKRVGASALAAIFVVSSFGASGSNAVAQDKAPAQAEQTVLESDQTQTAPAFAVPAAQSEVRFVMNEVVQELPEKAEVPESTIETQSDAVSLRELVGDVDTSGELSREMMCLAKAVYFESRGESLDGQLAVARVIVNRAESQRFPDDYCSVVTQRSQFSFVRGGRIPDPKRGTRAWTKAKAIARIAHRDMWDSPAHDALFFHATHVRPRWAGRLTARATIENHVFYK</sequence>
<dbReference type="EMBL" id="WUBR01000001">
    <property type="protein sequence ID" value="MWV26349.1"/>
    <property type="molecule type" value="Genomic_DNA"/>
</dbReference>
<dbReference type="Proteomes" id="UP000461409">
    <property type="component" value="Unassembled WGS sequence"/>
</dbReference>
<feature type="chain" id="PRO_5032516335" evidence="1">
    <location>
        <begin position="32"/>
        <end position="230"/>
    </location>
</feature>
<dbReference type="Gene3D" id="1.10.10.2520">
    <property type="entry name" value="Cell wall hydrolase SleB, domain 1"/>
    <property type="match status" value="1"/>
</dbReference>
<reference evidence="3 4" key="2">
    <citation type="submission" date="2020-02" db="EMBL/GenBank/DDBJ databases">
        <title>Erythrobacter dongmakensis sp. nov., isolated from a tidal mudflat.</title>
        <authorList>
            <person name="Kim I.S."/>
        </authorList>
    </citation>
    <scope>NUCLEOTIDE SEQUENCE [LARGE SCALE GENOMIC DNA]</scope>
    <source>
        <strain evidence="3 4">GH3-10</strain>
    </source>
</reference>
<dbReference type="InterPro" id="IPR042047">
    <property type="entry name" value="SleB_dom1"/>
</dbReference>
<dbReference type="Pfam" id="PF07486">
    <property type="entry name" value="Hydrolase_2"/>
    <property type="match status" value="1"/>
</dbReference>
<organism evidence="3 4">
    <name type="scientific">Aurantiacibacter rhizosphaerae</name>
    <dbReference type="NCBI Taxonomy" id="2691582"/>
    <lineage>
        <taxon>Bacteria</taxon>
        <taxon>Pseudomonadati</taxon>
        <taxon>Pseudomonadota</taxon>
        <taxon>Alphaproteobacteria</taxon>
        <taxon>Sphingomonadales</taxon>
        <taxon>Erythrobacteraceae</taxon>
        <taxon>Aurantiacibacter</taxon>
    </lineage>
</organism>
<reference evidence="3 4" key="1">
    <citation type="submission" date="2019-12" db="EMBL/GenBank/DDBJ databases">
        <authorList>
            <person name="Lee S.D."/>
        </authorList>
    </citation>
    <scope>NUCLEOTIDE SEQUENCE [LARGE SCALE GENOMIC DNA]</scope>
    <source>
        <strain evidence="3 4">GH3-10</strain>
    </source>
</reference>
<dbReference type="AlphaFoldDB" id="A0A844X984"/>
<keyword evidence="1" id="KW-0732">Signal</keyword>
<proteinExistence type="predicted"/>
<dbReference type="GO" id="GO:0016787">
    <property type="term" value="F:hydrolase activity"/>
    <property type="evidence" value="ECO:0007669"/>
    <property type="project" value="UniProtKB-KW"/>
</dbReference>
<dbReference type="InterPro" id="IPR011105">
    <property type="entry name" value="Cell_wall_hydrolase_SleB"/>
</dbReference>
<evidence type="ECO:0000313" key="4">
    <source>
        <dbReference type="Proteomes" id="UP000461409"/>
    </source>
</evidence>
<evidence type="ECO:0000259" key="2">
    <source>
        <dbReference type="Pfam" id="PF07486"/>
    </source>
</evidence>
<keyword evidence="4" id="KW-1185">Reference proteome</keyword>
<name>A0A844X984_9SPHN</name>
<feature type="signal peptide" evidence="1">
    <location>
        <begin position="1"/>
        <end position="31"/>
    </location>
</feature>